<dbReference type="FunFam" id="1.20.1250.20:FF:000117">
    <property type="entry name" value="MFS hexose transporter"/>
    <property type="match status" value="1"/>
</dbReference>
<dbReference type="GeneID" id="28838885"/>
<gene>
    <name evidence="11" type="ORF">VE01_05499</name>
</gene>
<organism evidence="11 12">
    <name type="scientific">Pseudogymnoascus verrucosus</name>
    <dbReference type="NCBI Taxonomy" id="342668"/>
    <lineage>
        <taxon>Eukaryota</taxon>
        <taxon>Fungi</taxon>
        <taxon>Dikarya</taxon>
        <taxon>Ascomycota</taxon>
        <taxon>Pezizomycotina</taxon>
        <taxon>Leotiomycetes</taxon>
        <taxon>Thelebolales</taxon>
        <taxon>Thelebolaceae</taxon>
        <taxon>Pseudogymnoascus</taxon>
    </lineage>
</organism>
<feature type="transmembrane region" description="Helical" evidence="9">
    <location>
        <begin position="406"/>
        <end position="424"/>
    </location>
</feature>
<evidence type="ECO:0000313" key="11">
    <source>
        <dbReference type="EMBL" id="OBT96882.1"/>
    </source>
</evidence>
<keyword evidence="12" id="KW-1185">Reference proteome</keyword>
<dbReference type="PANTHER" id="PTHR48022">
    <property type="entry name" value="PLASTIDIC GLUCOSE TRANSPORTER 4"/>
    <property type="match status" value="1"/>
</dbReference>
<evidence type="ECO:0000256" key="6">
    <source>
        <dbReference type="ARBA" id="ARBA00023136"/>
    </source>
</evidence>
<comment type="subcellular location">
    <subcellularLocation>
        <location evidence="1">Membrane</location>
        <topology evidence="1">Multi-pass membrane protein</topology>
    </subcellularLocation>
</comment>
<keyword evidence="6 9" id="KW-0472">Membrane</keyword>
<feature type="transmembrane region" description="Helical" evidence="9">
    <location>
        <begin position="309"/>
        <end position="330"/>
    </location>
</feature>
<feature type="compositionally biased region" description="Polar residues" evidence="8">
    <location>
        <begin position="501"/>
        <end position="512"/>
    </location>
</feature>
<dbReference type="GO" id="GO:0005351">
    <property type="term" value="F:carbohydrate:proton symporter activity"/>
    <property type="evidence" value="ECO:0007669"/>
    <property type="project" value="TreeGrafter"/>
</dbReference>
<reference evidence="11 12" key="1">
    <citation type="submission" date="2016-03" db="EMBL/GenBank/DDBJ databases">
        <title>Comparative genomics of Pseudogymnoascus destructans, the fungus causing white-nose syndrome of bats.</title>
        <authorList>
            <person name="Palmer J.M."/>
            <person name="Drees K.P."/>
            <person name="Foster J.T."/>
            <person name="Lindner D.L."/>
        </authorList>
    </citation>
    <scope>NUCLEOTIDE SEQUENCE [LARGE SCALE GENOMIC DNA]</scope>
    <source>
        <strain evidence="11 12">UAMH 10579</strain>
    </source>
</reference>
<dbReference type="NCBIfam" id="TIGR00879">
    <property type="entry name" value="SP"/>
    <property type="match status" value="1"/>
</dbReference>
<evidence type="ECO:0000256" key="2">
    <source>
        <dbReference type="ARBA" id="ARBA00010992"/>
    </source>
</evidence>
<dbReference type="InterPro" id="IPR005828">
    <property type="entry name" value="MFS_sugar_transport-like"/>
</dbReference>
<feature type="transmembrane region" description="Helical" evidence="9">
    <location>
        <begin position="271"/>
        <end position="289"/>
    </location>
</feature>
<feature type="compositionally biased region" description="Acidic residues" evidence="8">
    <location>
        <begin position="513"/>
        <end position="522"/>
    </location>
</feature>
<dbReference type="InterPro" id="IPR005829">
    <property type="entry name" value="Sugar_transporter_CS"/>
</dbReference>
<feature type="transmembrane region" description="Helical" evidence="9">
    <location>
        <begin position="337"/>
        <end position="360"/>
    </location>
</feature>
<dbReference type="Pfam" id="PF00083">
    <property type="entry name" value="Sugar_tr"/>
    <property type="match status" value="1"/>
</dbReference>
<feature type="transmembrane region" description="Helical" evidence="9">
    <location>
        <begin position="115"/>
        <end position="137"/>
    </location>
</feature>
<feature type="transmembrane region" description="Helical" evidence="9">
    <location>
        <begin position="366"/>
        <end position="385"/>
    </location>
</feature>
<name>A0A1B8GM19_9PEZI</name>
<accession>A0A1B8GM19</accession>
<dbReference type="PROSITE" id="PS00216">
    <property type="entry name" value="SUGAR_TRANSPORT_1"/>
    <property type="match status" value="1"/>
</dbReference>
<evidence type="ECO:0000313" key="12">
    <source>
        <dbReference type="Proteomes" id="UP000091956"/>
    </source>
</evidence>
<dbReference type="InterPro" id="IPR020846">
    <property type="entry name" value="MFS_dom"/>
</dbReference>
<feature type="transmembrane region" description="Helical" evidence="9">
    <location>
        <begin position="20"/>
        <end position="40"/>
    </location>
</feature>
<evidence type="ECO:0000256" key="1">
    <source>
        <dbReference type="ARBA" id="ARBA00004141"/>
    </source>
</evidence>
<feature type="region of interest" description="Disordered" evidence="8">
    <location>
        <begin position="486"/>
        <end position="522"/>
    </location>
</feature>
<evidence type="ECO:0000256" key="5">
    <source>
        <dbReference type="ARBA" id="ARBA00022989"/>
    </source>
</evidence>
<dbReference type="PROSITE" id="PS50850">
    <property type="entry name" value="MFS"/>
    <property type="match status" value="1"/>
</dbReference>
<evidence type="ECO:0000256" key="7">
    <source>
        <dbReference type="RuleBase" id="RU003346"/>
    </source>
</evidence>
<dbReference type="Proteomes" id="UP000091956">
    <property type="component" value="Unassembled WGS sequence"/>
</dbReference>
<dbReference type="AlphaFoldDB" id="A0A1B8GM19"/>
<dbReference type="InterPro" id="IPR050360">
    <property type="entry name" value="MFS_Sugar_Transporters"/>
</dbReference>
<keyword evidence="5 9" id="KW-1133">Transmembrane helix</keyword>
<sequence>MAGKSWSPGWIHDKGLRTLYFLLLIPLLSSSYQGFDGMIMNGLQLLPPWQKEFNYPTGPILGLLNSIQTVGAMVALPFITWLVDRFGRRRAIAFGASWTIVGAILQASSKHIPQFIIARLLIGWGLAYTVVASPLLIVELAAPRHRGSIISYFGTVWFIGAIIAAWVTFGTRNIPNSWAWRIPSVLQAFPAIIQIVGIFFVPESPRWLVSKGRGSEAKAILAKYHANGDSLDSLVELEYAEIKDAVIEDANHKQKGSWKDLVRTAPNRRRLLLVFFCGVFIEISGNGLVQYYLNSILNSIGITGVTTKTTINGCLSIYNFVIAVVASLYVEKVGRRPLFIISTAGMLVSFIIWTTLAALYTTHGTSSYAIGVLVAIFLCHGFYDIGWTPLYSYASELLPFETRARGITFQSGVMHAFGFFGTFVNPIGLKNIGWKYYIAYIVYTILELLFVWHFIVETRGYTLEQIAQIFDTPNISWKQRRNMKAPGNILDDSVDGITTPGEKQTTKSSSTEIVDDSSAEKQ</sequence>
<protein>
    <recommendedName>
        <fullName evidence="10">Major facilitator superfamily (MFS) profile domain-containing protein</fullName>
    </recommendedName>
</protein>
<dbReference type="EMBL" id="KV460225">
    <property type="protein sequence ID" value="OBT96882.1"/>
    <property type="molecule type" value="Genomic_DNA"/>
</dbReference>
<dbReference type="SUPFAM" id="SSF103473">
    <property type="entry name" value="MFS general substrate transporter"/>
    <property type="match status" value="1"/>
</dbReference>
<dbReference type="GO" id="GO:0016020">
    <property type="term" value="C:membrane"/>
    <property type="evidence" value="ECO:0007669"/>
    <property type="project" value="UniProtKB-SubCell"/>
</dbReference>
<reference evidence="12" key="2">
    <citation type="journal article" date="2018" name="Nat. Commun.">
        <title>Extreme sensitivity to ultraviolet light in the fungal pathogen causing white-nose syndrome of bats.</title>
        <authorList>
            <person name="Palmer J.M."/>
            <person name="Drees K.P."/>
            <person name="Foster J.T."/>
            <person name="Lindner D.L."/>
        </authorList>
    </citation>
    <scope>NUCLEOTIDE SEQUENCE [LARGE SCALE GENOMIC DNA]</scope>
    <source>
        <strain evidence="12">UAMH 10579</strain>
    </source>
</reference>
<proteinExistence type="inferred from homology"/>
<evidence type="ECO:0000256" key="4">
    <source>
        <dbReference type="ARBA" id="ARBA00022692"/>
    </source>
</evidence>
<feature type="domain" description="Major facilitator superfamily (MFS) profile" evidence="10">
    <location>
        <begin position="22"/>
        <end position="459"/>
    </location>
</feature>
<dbReference type="RefSeq" id="XP_018130615.1">
    <property type="nucleotide sequence ID" value="XM_018274963.2"/>
</dbReference>
<dbReference type="Gene3D" id="1.20.1250.20">
    <property type="entry name" value="MFS general substrate transporter like domains"/>
    <property type="match status" value="1"/>
</dbReference>
<keyword evidence="3 7" id="KW-0813">Transport</keyword>
<evidence type="ECO:0000256" key="3">
    <source>
        <dbReference type="ARBA" id="ARBA00022448"/>
    </source>
</evidence>
<evidence type="ECO:0000259" key="10">
    <source>
        <dbReference type="PROSITE" id="PS50850"/>
    </source>
</evidence>
<feature type="transmembrane region" description="Helical" evidence="9">
    <location>
        <begin position="91"/>
        <end position="109"/>
    </location>
</feature>
<evidence type="ECO:0000256" key="9">
    <source>
        <dbReference type="SAM" id="Phobius"/>
    </source>
</evidence>
<dbReference type="PANTHER" id="PTHR48022:SF64">
    <property type="entry name" value="MAJOR FACILITATOR SUPERFAMILY (MFS) PROFILE DOMAIN-CONTAINING PROTEIN"/>
    <property type="match status" value="1"/>
</dbReference>
<comment type="similarity">
    <text evidence="2 7">Belongs to the major facilitator superfamily. Sugar transporter (TC 2.A.1.1) family.</text>
</comment>
<feature type="transmembrane region" description="Helical" evidence="9">
    <location>
        <begin position="181"/>
        <end position="201"/>
    </location>
</feature>
<evidence type="ECO:0000256" key="8">
    <source>
        <dbReference type="SAM" id="MobiDB-lite"/>
    </source>
</evidence>
<feature type="transmembrane region" description="Helical" evidence="9">
    <location>
        <begin position="436"/>
        <end position="456"/>
    </location>
</feature>
<feature type="transmembrane region" description="Helical" evidence="9">
    <location>
        <begin position="60"/>
        <end position="79"/>
    </location>
</feature>
<dbReference type="InterPro" id="IPR036259">
    <property type="entry name" value="MFS_trans_sf"/>
</dbReference>
<keyword evidence="4 9" id="KW-0812">Transmembrane</keyword>
<feature type="transmembrane region" description="Helical" evidence="9">
    <location>
        <begin position="149"/>
        <end position="169"/>
    </location>
</feature>
<dbReference type="InterPro" id="IPR003663">
    <property type="entry name" value="Sugar/inositol_transpt"/>
</dbReference>